<dbReference type="SMART" id="SM00344">
    <property type="entry name" value="HTH_ASNC"/>
    <property type="match status" value="1"/>
</dbReference>
<dbReference type="InterPro" id="IPR036390">
    <property type="entry name" value="WH_DNA-bd_sf"/>
</dbReference>
<dbReference type="Gene3D" id="1.10.10.10">
    <property type="entry name" value="Winged helix-like DNA-binding domain superfamily/Winged helix DNA-binding domain"/>
    <property type="match status" value="1"/>
</dbReference>
<evidence type="ECO:0000256" key="3">
    <source>
        <dbReference type="ARBA" id="ARBA00023163"/>
    </source>
</evidence>
<dbReference type="SUPFAM" id="SSF54909">
    <property type="entry name" value="Dimeric alpha+beta barrel"/>
    <property type="match status" value="1"/>
</dbReference>
<evidence type="ECO:0000259" key="4">
    <source>
        <dbReference type="PROSITE" id="PS50956"/>
    </source>
</evidence>
<keyword evidence="1" id="KW-0805">Transcription regulation</keyword>
<keyword evidence="6" id="KW-1185">Reference proteome</keyword>
<keyword evidence="2" id="KW-0238">DNA-binding</keyword>
<dbReference type="GO" id="GO:0043200">
    <property type="term" value="P:response to amino acid"/>
    <property type="evidence" value="ECO:0007669"/>
    <property type="project" value="TreeGrafter"/>
</dbReference>
<dbReference type="PANTHER" id="PTHR30154:SF46">
    <property type="entry name" value="TRANSCRIPTIONAL REGULATORY PROTEIN"/>
    <property type="match status" value="1"/>
</dbReference>
<dbReference type="Gene3D" id="3.30.70.920">
    <property type="match status" value="1"/>
</dbReference>
<dbReference type="Proteomes" id="UP000503336">
    <property type="component" value="Chromosome"/>
</dbReference>
<keyword evidence="3" id="KW-0804">Transcription</keyword>
<dbReference type="PRINTS" id="PR00033">
    <property type="entry name" value="HTHASNC"/>
</dbReference>
<protein>
    <submittedName>
        <fullName evidence="5">Lrp/AsnC family transcriptional regulator</fullName>
    </submittedName>
</protein>
<dbReference type="Pfam" id="PF13404">
    <property type="entry name" value="HTH_AsnC-type"/>
    <property type="match status" value="1"/>
</dbReference>
<dbReference type="InterPro" id="IPR036388">
    <property type="entry name" value="WH-like_DNA-bd_sf"/>
</dbReference>
<dbReference type="GO" id="GO:0043565">
    <property type="term" value="F:sequence-specific DNA binding"/>
    <property type="evidence" value="ECO:0007669"/>
    <property type="project" value="InterPro"/>
</dbReference>
<dbReference type="Pfam" id="PF01037">
    <property type="entry name" value="AsnC_trans_reg"/>
    <property type="match status" value="1"/>
</dbReference>
<dbReference type="AlphaFoldDB" id="A0A7L5C243"/>
<dbReference type="InterPro" id="IPR000485">
    <property type="entry name" value="AsnC-type_HTH_dom"/>
</dbReference>
<dbReference type="PROSITE" id="PS50956">
    <property type="entry name" value="HTH_ASNC_2"/>
    <property type="match status" value="1"/>
</dbReference>
<dbReference type="InterPro" id="IPR011008">
    <property type="entry name" value="Dimeric_a/b-barrel"/>
</dbReference>
<dbReference type="KEGG" id="hdh:G5B40_16510"/>
<evidence type="ECO:0000313" key="6">
    <source>
        <dbReference type="Proteomes" id="UP000503336"/>
    </source>
</evidence>
<gene>
    <name evidence="5" type="ORF">G5B40_16510</name>
</gene>
<proteinExistence type="predicted"/>
<dbReference type="PANTHER" id="PTHR30154">
    <property type="entry name" value="LEUCINE-RESPONSIVE REGULATORY PROTEIN"/>
    <property type="match status" value="1"/>
</dbReference>
<evidence type="ECO:0000313" key="5">
    <source>
        <dbReference type="EMBL" id="QIE56897.1"/>
    </source>
</evidence>
<dbReference type="InterPro" id="IPR019887">
    <property type="entry name" value="Tscrpt_reg_AsnC/Lrp_C"/>
</dbReference>
<dbReference type="SUPFAM" id="SSF46785">
    <property type="entry name" value="Winged helix' DNA-binding domain"/>
    <property type="match status" value="1"/>
</dbReference>
<evidence type="ECO:0000256" key="1">
    <source>
        <dbReference type="ARBA" id="ARBA00023015"/>
    </source>
</evidence>
<feature type="domain" description="HTH asnC-type" evidence="4">
    <location>
        <begin position="6"/>
        <end position="67"/>
    </location>
</feature>
<dbReference type="GO" id="GO:0005829">
    <property type="term" value="C:cytosol"/>
    <property type="evidence" value="ECO:0007669"/>
    <property type="project" value="TreeGrafter"/>
</dbReference>
<organism evidence="5 6">
    <name type="scientific">Pikeienuella piscinae</name>
    <dbReference type="NCBI Taxonomy" id="2748098"/>
    <lineage>
        <taxon>Bacteria</taxon>
        <taxon>Pseudomonadati</taxon>
        <taxon>Pseudomonadota</taxon>
        <taxon>Alphaproteobacteria</taxon>
        <taxon>Rhodobacterales</taxon>
        <taxon>Paracoccaceae</taxon>
        <taxon>Pikeienuella</taxon>
    </lineage>
</organism>
<reference evidence="5 6" key="1">
    <citation type="submission" date="2020-02" db="EMBL/GenBank/DDBJ databases">
        <title>complete genome sequence of Rhodobacteraceae bacterium.</title>
        <authorList>
            <person name="Park J."/>
            <person name="Kim Y.-S."/>
            <person name="Kim K.-H."/>
        </authorList>
    </citation>
    <scope>NUCLEOTIDE SEQUENCE [LARGE SCALE GENOMIC DNA]</scope>
    <source>
        <strain evidence="5 6">RR4-56</strain>
    </source>
</reference>
<dbReference type="EMBL" id="CP049056">
    <property type="protein sequence ID" value="QIE56897.1"/>
    <property type="molecule type" value="Genomic_DNA"/>
</dbReference>
<sequence length="155" mass="16880">MREMDLDGFDRKILALLQADASLTTAQLAGAVALSPSQCSRRRIALEAAGLIAGYRAELDAHLLGYGVEAFSRVTLAAHSETVVDDIAGFFDALPEVRMAYTLTGDADYLLHVQVRSLDELASFVHRRLLPHPMVAQVRSDIVLQRVGRPKGVPI</sequence>
<accession>A0A7L5C243</accession>
<evidence type="ECO:0000256" key="2">
    <source>
        <dbReference type="ARBA" id="ARBA00023125"/>
    </source>
</evidence>
<name>A0A7L5C243_9RHOB</name>
<dbReference type="InterPro" id="IPR019888">
    <property type="entry name" value="Tscrpt_reg_AsnC-like"/>
</dbReference>